<accession>A0A8X6VKD1</accession>
<comment type="caution">
    <text evidence="1">The sequence shown here is derived from an EMBL/GenBank/DDBJ whole genome shotgun (WGS) entry which is preliminary data.</text>
</comment>
<proteinExistence type="predicted"/>
<dbReference type="EMBL" id="BMAU01021301">
    <property type="protein sequence ID" value="GFY10883.1"/>
    <property type="molecule type" value="Genomic_DNA"/>
</dbReference>
<reference evidence="1" key="1">
    <citation type="submission" date="2020-08" db="EMBL/GenBank/DDBJ databases">
        <title>Multicomponent nature underlies the extraordinary mechanical properties of spider dragline silk.</title>
        <authorList>
            <person name="Kono N."/>
            <person name="Nakamura H."/>
            <person name="Mori M."/>
            <person name="Yoshida Y."/>
            <person name="Ohtoshi R."/>
            <person name="Malay A.D."/>
            <person name="Moran D.A.P."/>
            <person name="Tomita M."/>
            <person name="Numata K."/>
            <person name="Arakawa K."/>
        </authorList>
    </citation>
    <scope>NUCLEOTIDE SEQUENCE</scope>
</reference>
<organism evidence="1 2">
    <name type="scientific">Trichonephila clavipes</name>
    <name type="common">Golden silk orbweaver</name>
    <name type="synonym">Nephila clavipes</name>
    <dbReference type="NCBI Taxonomy" id="2585209"/>
    <lineage>
        <taxon>Eukaryota</taxon>
        <taxon>Metazoa</taxon>
        <taxon>Ecdysozoa</taxon>
        <taxon>Arthropoda</taxon>
        <taxon>Chelicerata</taxon>
        <taxon>Arachnida</taxon>
        <taxon>Araneae</taxon>
        <taxon>Araneomorphae</taxon>
        <taxon>Entelegynae</taxon>
        <taxon>Araneoidea</taxon>
        <taxon>Nephilidae</taxon>
        <taxon>Trichonephila</taxon>
    </lineage>
</organism>
<gene>
    <name evidence="1" type="ORF">TNCV_1124051</name>
</gene>
<dbReference type="Proteomes" id="UP000887159">
    <property type="component" value="Unassembled WGS sequence"/>
</dbReference>
<evidence type="ECO:0000313" key="2">
    <source>
        <dbReference type="Proteomes" id="UP000887159"/>
    </source>
</evidence>
<name>A0A8X6VKD1_TRICX</name>
<sequence length="90" mass="10773">MVEAREQRWRADEKIKEGGLREGWKNKSSGYEFVLEFSNLKLAPNSVRMVSWKLVRLNFERRKKLKSGAFGFHSYSYFIRRRSSHKLGEF</sequence>
<protein>
    <submittedName>
        <fullName evidence="1">Uncharacterized protein</fullName>
    </submittedName>
</protein>
<keyword evidence="2" id="KW-1185">Reference proteome</keyword>
<evidence type="ECO:0000313" key="1">
    <source>
        <dbReference type="EMBL" id="GFY10883.1"/>
    </source>
</evidence>
<dbReference type="AlphaFoldDB" id="A0A8X6VKD1"/>